<evidence type="ECO:0008006" key="3">
    <source>
        <dbReference type="Google" id="ProtNLM"/>
    </source>
</evidence>
<name>E4TTR2_MARTH</name>
<dbReference type="SUPFAM" id="SSF160379">
    <property type="entry name" value="SP0830-like"/>
    <property type="match status" value="1"/>
</dbReference>
<evidence type="ECO:0000313" key="2">
    <source>
        <dbReference type="Proteomes" id="UP000008720"/>
    </source>
</evidence>
<dbReference type="AlphaFoldDB" id="E4TTR2"/>
<dbReference type="Proteomes" id="UP000008720">
    <property type="component" value="Chromosome"/>
</dbReference>
<dbReference type="Gene3D" id="3.30.70.1260">
    <property type="entry name" value="bacterial protein sp0830 like"/>
    <property type="match status" value="1"/>
</dbReference>
<dbReference type="InterPro" id="IPR012545">
    <property type="entry name" value="DUF1697"/>
</dbReference>
<dbReference type="Pfam" id="PF08002">
    <property type="entry name" value="DUF1697"/>
    <property type="match status" value="1"/>
</dbReference>
<proteinExistence type="predicted"/>
<dbReference type="EMBL" id="CP002349">
    <property type="protein sequence ID" value="ADR21967.1"/>
    <property type="molecule type" value="Genomic_DNA"/>
</dbReference>
<dbReference type="eggNOG" id="COG3797">
    <property type="taxonomic scope" value="Bacteria"/>
</dbReference>
<keyword evidence="2" id="KW-1185">Reference proteome</keyword>
<dbReference type="Gene3D" id="3.30.70.1280">
    <property type="entry name" value="SP0830-like domains"/>
    <property type="match status" value="1"/>
</dbReference>
<sequence>MHVTIIMFKFANMETKIAILRGINVGGKRKILMADLKTLMQNLGYENIQTYIQSGNLIFEAGERQQNDQLAENIESAILKQFDFQVPVIVLSKNEIESAIANNPFYTADADINKLHLTFLNKIPEQDKQEQLETVNYKPDQFKIMGKNVFIYCEGSYHKSKLTNAFFEKKLKVKATTRNWKTVLKLWELSRE</sequence>
<dbReference type="HOGENOM" id="CLU_106303_2_0_10"/>
<evidence type="ECO:0000313" key="1">
    <source>
        <dbReference type="EMBL" id="ADR21967.1"/>
    </source>
</evidence>
<organism evidence="1 2">
    <name type="scientific">Marivirga tractuosa (strain ATCC 23168 / DSM 4126 / NBRC 15989 / NCIMB 1408 / VKM B-1430 / H-43)</name>
    <name type="common">Microscilla tractuosa</name>
    <name type="synonym">Flexibacter tractuosus</name>
    <dbReference type="NCBI Taxonomy" id="643867"/>
    <lineage>
        <taxon>Bacteria</taxon>
        <taxon>Pseudomonadati</taxon>
        <taxon>Bacteroidota</taxon>
        <taxon>Cytophagia</taxon>
        <taxon>Cytophagales</taxon>
        <taxon>Marivirgaceae</taxon>
        <taxon>Marivirga</taxon>
    </lineage>
</organism>
<dbReference type="PANTHER" id="PTHR36439">
    <property type="entry name" value="BLL4334 PROTEIN"/>
    <property type="match status" value="1"/>
</dbReference>
<protein>
    <recommendedName>
        <fullName evidence="3">DUF1697 domain-containing protein</fullName>
    </recommendedName>
</protein>
<dbReference type="PIRSF" id="PIRSF008502">
    <property type="entry name" value="UCP008502"/>
    <property type="match status" value="1"/>
</dbReference>
<gene>
    <name evidence="1" type="ordered locus">Ftrac_1982</name>
</gene>
<dbReference type="PANTHER" id="PTHR36439:SF1">
    <property type="entry name" value="DUF1697 DOMAIN-CONTAINING PROTEIN"/>
    <property type="match status" value="1"/>
</dbReference>
<dbReference type="KEGG" id="mtt:Ftrac_1982"/>
<reference evidence="1 2" key="1">
    <citation type="journal article" date="2011" name="Stand. Genomic Sci.">
        <title>Complete genome sequence of Marivirga tractuosa type strain (H-43).</title>
        <authorList>
            <person name="Pagani I."/>
            <person name="Chertkov O."/>
            <person name="Lapidus A."/>
            <person name="Lucas S."/>
            <person name="Del Rio T.G."/>
            <person name="Tice H."/>
            <person name="Copeland A."/>
            <person name="Cheng J.F."/>
            <person name="Nolan M."/>
            <person name="Saunders E."/>
            <person name="Pitluck S."/>
            <person name="Held B."/>
            <person name="Goodwin L."/>
            <person name="Liolios K."/>
            <person name="Ovchinikova G."/>
            <person name="Ivanova N."/>
            <person name="Mavromatis K."/>
            <person name="Pati A."/>
            <person name="Chen A."/>
            <person name="Palaniappan K."/>
            <person name="Land M."/>
            <person name="Hauser L."/>
            <person name="Jeffries C.D."/>
            <person name="Detter J.C."/>
            <person name="Han C."/>
            <person name="Tapia R."/>
            <person name="Ngatchou-Djao O.D."/>
            <person name="Rohde M."/>
            <person name="Goker M."/>
            <person name="Spring S."/>
            <person name="Sikorski J."/>
            <person name="Woyke T."/>
            <person name="Bristow J."/>
            <person name="Eisen J.A."/>
            <person name="Markowitz V."/>
            <person name="Hugenholtz P."/>
            <person name="Klenk H.P."/>
            <person name="Kyrpides N.C."/>
        </authorList>
    </citation>
    <scope>NUCLEOTIDE SEQUENCE [LARGE SCALE GENOMIC DNA]</scope>
    <source>
        <strain evidence="2">ATCC 23168 / DSM 4126 / NBRC 15989 / NCIMB 1408 / VKM B-1430 / H-43</strain>
    </source>
</reference>
<accession>E4TTR2</accession>